<evidence type="ECO:0000313" key="3">
    <source>
        <dbReference type="Proteomes" id="UP000029228"/>
    </source>
</evidence>
<feature type="compositionally biased region" description="Polar residues" evidence="1">
    <location>
        <begin position="11"/>
        <end position="37"/>
    </location>
</feature>
<name>A0A090S1J1_9VIBR</name>
<protein>
    <submittedName>
        <fullName evidence="2">Uncharacterized protein</fullName>
    </submittedName>
</protein>
<feature type="region of interest" description="Disordered" evidence="1">
    <location>
        <begin position="1"/>
        <end position="37"/>
    </location>
</feature>
<proteinExistence type="predicted"/>
<gene>
    <name evidence="2" type="ORF">JCM19235_3675</name>
</gene>
<comment type="caution">
    <text evidence="2">The sequence shown here is derived from an EMBL/GenBank/DDBJ whole genome shotgun (WGS) entry which is preliminary data.</text>
</comment>
<dbReference type="AlphaFoldDB" id="A0A090S1J1"/>
<organism evidence="2 3">
    <name type="scientific">Vibrio maritimus</name>
    <dbReference type="NCBI Taxonomy" id="990268"/>
    <lineage>
        <taxon>Bacteria</taxon>
        <taxon>Pseudomonadati</taxon>
        <taxon>Pseudomonadota</taxon>
        <taxon>Gammaproteobacteria</taxon>
        <taxon>Vibrionales</taxon>
        <taxon>Vibrionaceae</taxon>
        <taxon>Vibrio</taxon>
    </lineage>
</organism>
<dbReference type="EMBL" id="BBMR01000006">
    <property type="protein sequence ID" value="GAL20673.1"/>
    <property type="molecule type" value="Genomic_DNA"/>
</dbReference>
<accession>A0A090S1J1</accession>
<dbReference type="Proteomes" id="UP000029228">
    <property type="component" value="Unassembled WGS sequence"/>
</dbReference>
<evidence type="ECO:0000313" key="2">
    <source>
        <dbReference type="EMBL" id="GAL20673.1"/>
    </source>
</evidence>
<keyword evidence="3" id="KW-1185">Reference proteome</keyword>
<reference evidence="2 3" key="1">
    <citation type="submission" date="2014-09" db="EMBL/GenBank/DDBJ databases">
        <title>Vibrio maritimus JCM 19235. (C45) whole genome shotgun sequence.</title>
        <authorList>
            <person name="Sawabe T."/>
            <person name="Meirelles P."/>
            <person name="Nakanishi M."/>
            <person name="Sayaka M."/>
            <person name="Hattori M."/>
            <person name="Ohkuma M."/>
        </authorList>
    </citation>
    <scope>NUCLEOTIDE SEQUENCE [LARGE SCALE GENOMIC DNA]</scope>
    <source>
        <strain evidence="3">JCM19235</strain>
    </source>
</reference>
<sequence>MNDMMAHAGSNHPTGSLSGDLWTQTQTELLSPPKQSS</sequence>
<evidence type="ECO:0000256" key="1">
    <source>
        <dbReference type="SAM" id="MobiDB-lite"/>
    </source>
</evidence>